<gene>
    <name evidence="1" type="ORF">LCGC14_2516290</name>
</gene>
<name>A0A0F9AXN5_9ZZZZ</name>
<evidence type="ECO:0000313" key="1">
    <source>
        <dbReference type="EMBL" id="KKL14379.1"/>
    </source>
</evidence>
<protein>
    <submittedName>
        <fullName evidence="1">Uncharacterized protein</fullName>
    </submittedName>
</protein>
<proteinExistence type="predicted"/>
<accession>A0A0F9AXN5</accession>
<comment type="caution">
    <text evidence="1">The sequence shown here is derived from an EMBL/GenBank/DDBJ whole genome shotgun (WGS) entry which is preliminary data.</text>
</comment>
<dbReference type="EMBL" id="LAZR01040483">
    <property type="protein sequence ID" value="KKL14379.1"/>
    <property type="molecule type" value="Genomic_DNA"/>
</dbReference>
<sequence length="87" mass="10055">MKQCKHFQWVNHCVNANREDFIPRCHGDSMLCHLPDEQAKIAPRTVWVMKGGYIVNNRGDRLPFATASRVITGIQIIKKLYNDKCVK</sequence>
<organism evidence="1">
    <name type="scientific">marine sediment metagenome</name>
    <dbReference type="NCBI Taxonomy" id="412755"/>
    <lineage>
        <taxon>unclassified sequences</taxon>
        <taxon>metagenomes</taxon>
        <taxon>ecological metagenomes</taxon>
    </lineage>
</organism>
<dbReference type="AlphaFoldDB" id="A0A0F9AXN5"/>
<reference evidence="1" key="1">
    <citation type="journal article" date="2015" name="Nature">
        <title>Complex archaea that bridge the gap between prokaryotes and eukaryotes.</title>
        <authorList>
            <person name="Spang A."/>
            <person name="Saw J.H."/>
            <person name="Jorgensen S.L."/>
            <person name="Zaremba-Niedzwiedzka K."/>
            <person name="Martijn J."/>
            <person name="Lind A.E."/>
            <person name="van Eijk R."/>
            <person name="Schleper C."/>
            <person name="Guy L."/>
            <person name="Ettema T.J."/>
        </authorList>
    </citation>
    <scope>NUCLEOTIDE SEQUENCE</scope>
</reference>